<dbReference type="AlphaFoldDB" id="A0A1I5J829"/>
<evidence type="ECO:0000256" key="3">
    <source>
        <dbReference type="ARBA" id="ARBA00023125"/>
    </source>
</evidence>
<dbReference type="InterPro" id="IPR000847">
    <property type="entry name" value="LysR_HTH_N"/>
</dbReference>
<comment type="similarity">
    <text evidence="1">Belongs to the LysR transcriptional regulatory family.</text>
</comment>
<keyword evidence="3 6" id="KW-0238">DNA-binding</keyword>
<dbReference type="InterPro" id="IPR036388">
    <property type="entry name" value="WH-like_DNA-bd_sf"/>
</dbReference>
<gene>
    <name evidence="6" type="ORF">SAMN04488519_111112</name>
</gene>
<evidence type="ECO:0000256" key="1">
    <source>
        <dbReference type="ARBA" id="ARBA00009437"/>
    </source>
</evidence>
<evidence type="ECO:0000256" key="4">
    <source>
        <dbReference type="ARBA" id="ARBA00023163"/>
    </source>
</evidence>
<dbReference type="InterPro" id="IPR005119">
    <property type="entry name" value="LysR_subst-bd"/>
</dbReference>
<name>A0A1I5J829_9BACT</name>
<dbReference type="RefSeq" id="WP_091655362.1">
    <property type="nucleotide sequence ID" value="NZ_FOVW01000011.1"/>
</dbReference>
<evidence type="ECO:0000256" key="2">
    <source>
        <dbReference type="ARBA" id="ARBA00023015"/>
    </source>
</evidence>
<dbReference type="STRING" id="226506.SAMN04488519_111112"/>
<evidence type="ECO:0000313" key="6">
    <source>
        <dbReference type="EMBL" id="SFO68531.1"/>
    </source>
</evidence>
<dbReference type="FunFam" id="1.10.10.10:FF:000001">
    <property type="entry name" value="LysR family transcriptional regulator"/>
    <property type="match status" value="1"/>
</dbReference>
<dbReference type="PANTHER" id="PTHR30346">
    <property type="entry name" value="TRANSCRIPTIONAL DUAL REGULATOR HCAR-RELATED"/>
    <property type="match status" value="1"/>
</dbReference>
<evidence type="ECO:0000313" key="7">
    <source>
        <dbReference type="Proteomes" id="UP000199564"/>
    </source>
</evidence>
<feature type="domain" description="HTH lysR-type" evidence="5">
    <location>
        <begin position="1"/>
        <end position="58"/>
    </location>
</feature>
<dbReference type="Pfam" id="PF00126">
    <property type="entry name" value="HTH_1"/>
    <property type="match status" value="1"/>
</dbReference>
<dbReference type="Proteomes" id="UP000199564">
    <property type="component" value="Unassembled WGS sequence"/>
</dbReference>
<dbReference type="Gene3D" id="1.10.10.10">
    <property type="entry name" value="Winged helix-like DNA-binding domain superfamily/Winged helix DNA-binding domain"/>
    <property type="match status" value="1"/>
</dbReference>
<dbReference type="PROSITE" id="PS50931">
    <property type="entry name" value="HTH_LYSR"/>
    <property type="match status" value="1"/>
</dbReference>
<evidence type="ECO:0000259" key="5">
    <source>
        <dbReference type="PROSITE" id="PS50931"/>
    </source>
</evidence>
<reference evidence="7" key="1">
    <citation type="submission" date="2016-10" db="EMBL/GenBank/DDBJ databases">
        <authorList>
            <person name="Varghese N."/>
            <person name="Submissions S."/>
        </authorList>
    </citation>
    <scope>NUCLEOTIDE SEQUENCE [LARGE SCALE GENOMIC DNA]</scope>
    <source>
        <strain evidence="7">DSM 15282</strain>
    </source>
</reference>
<organism evidence="6 7">
    <name type="scientific">Algoriphagus ornithinivorans</name>
    <dbReference type="NCBI Taxonomy" id="226506"/>
    <lineage>
        <taxon>Bacteria</taxon>
        <taxon>Pseudomonadati</taxon>
        <taxon>Bacteroidota</taxon>
        <taxon>Cytophagia</taxon>
        <taxon>Cytophagales</taxon>
        <taxon>Cyclobacteriaceae</taxon>
        <taxon>Algoriphagus</taxon>
    </lineage>
</organism>
<keyword evidence="7" id="KW-1185">Reference proteome</keyword>
<sequence length="288" mass="32835">MELRHLHYFQAVAEELNYRKAASRLFISQPGLSRQIKQLEELLEVQLFERDQKHVALTAAGEYFKSEVDFILNHLQTTQTQMKAISSGKIGELRIGFLGSASNQVLPELLQKLNKKEPGITTSLEELSNGVQVEMIERDRLDLGFVRIESVPDGLKKKVILRDSFSLVVPENHTVHDSNFSTLAQFSDEPFILFSSDYSRYYYDQIMGICRDAGFFPKIKHKSVHALTIFKLVENGLGIAIVPTSLKAGYELKVRFMEIPNIPQFTELSVIWKPENRNPALSRILPLL</sequence>
<keyword evidence="2" id="KW-0805">Transcription regulation</keyword>
<keyword evidence="4" id="KW-0804">Transcription</keyword>
<dbReference type="SUPFAM" id="SSF46785">
    <property type="entry name" value="Winged helix' DNA-binding domain"/>
    <property type="match status" value="1"/>
</dbReference>
<dbReference type="GO" id="GO:0003700">
    <property type="term" value="F:DNA-binding transcription factor activity"/>
    <property type="evidence" value="ECO:0007669"/>
    <property type="project" value="InterPro"/>
</dbReference>
<dbReference type="PANTHER" id="PTHR30346:SF28">
    <property type="entry name" value="HTH-TYPE TRANSCRIPTIONAL REGULATOR CYNR"/>
    <property type="match status" value="1"/>
</dbReference>
<dbReference type="GO" id="GO:0003677">
    <property type="term" value="F:DNA binding"/>
    <property type="evidence" value="ECO:0007669"/>
    <property type="project" value="UniProtKB-KW"/>
</dbReference>
<dbReference type="GO" id="GO:0032993">
    <property type="term" value="C:protein-DNA complex"/>
    <property type="evidence" value="ECO:0007669"/>
    <property type="project" value="TreeGrafter"/>
</dbReference>
<dbReference type="EMBL" id="FOVW01000011">
    <property type="protein sequence ID" value="SFO68531.1"/>
    <property type="molecule type" value="Genomic_DNA"/>
</dbReference>
<dbReference type="PRINTS" id="PR00039">
    <property type="entry name" value="HTHLYSR"/>
</dbReference>
<dbReference type="InterPro" id="IPR036390">
    <property type="entry name" value="WH_DNA-bd_sf"/>
</dbReference>
<dbReference type="Pfam" id="PF03466">
    <property type="entry name" value="LysR_substrate"/>
    <property type="match status" value="1"/>
</dbReference>
<dbReference type="SUPFAM" id="SSF53850">
    <property type="entry name" value="Periplasmic binding protein-like II"/>
    <property type="match status" value="1"/>
</dbReference>
<accession>A0A1I5J829</accession>
<protein>
    <submittedName>
        <fullName evidence="6">DNA-binding transcriptional regulator, LysR family</fullName>
    </submittedName>
</protein>
<proteinExistence type="inferred from homology"/>
<dbReference type="Gene3D" id="3.40.190.10">
    <property type="entry name" value="Periplasmic binding protein-like II"/>
    <property type="match status" value="2"/>
</dbReference>